<dbReference type="InterPro" id="IPR036378">
    <property type="entry name" value="FAS1_dom_sf"/>
</dbReference>
<evidence type="ECO:0008006" key="3">
    <source>
        <dbReference type="Google" id="ProtNLM"/>
    </source>
</evidence>
<protein>
    <recommendedName>
        <fullName evidence="3">Fasciclin domain-containing protein</fullName>
    </recommendedName>
</protein>
<dbReference type="PROSITE" id="PS51257">
    <property type="entry name" value="PROKAR_LIPOPROTEIN"/>
    <property type="match status" value="1"/>
</dbReference>
<dbReference type="SUPFAM" id="SSF82153">
    <property type="entry name" value="FAS1 domain"/>
    <property type="match status" value="1"/>
</dbReference>
<sequence length="233" mass="26425">MKKTLACLPILAAACLLFTSCKKEYYKDGGLANPVYNGTIYDYLTEKTMYFDSVKHVIDLAGMKDMFTNDTITFFAFTDDAIKAAMNEVNAHRFAAQEDSVTMDDIGPEVWKQFISMYILRGKRMAGSFPRVARENIRAFPGINYVMLSGYILNIGLEYTNYRGVEAIGPRILYLTDVTFDPTDFRNNSNIRVASSDIQPHNGVVHALNYLHTLGFRGGEFRRVALDYLRTKE</sequence>
<dbReference type="EMBL" id="CP149822">
    <property type="protein sequence ID" value="WZN41029.1"/>
    <property type="molecule type" value="Genomic_DNA"/>
</dbReference>
<dbReference type="RefSeq" id="WP_341835890.1">
    <property type="nucleotide sequence ID" value="NZ_CP149822.1"/>
</dbReference>
<accession>A0ABZ2YQB1</accession>
<proteinExistence type="predicted"/>
<reference evidence="2" key="1">
    <citation type="submission" date="2024-03" db="EMBL/GenBank/DDBJ databases">
        <title>Chitinophaga horti sp. nov., isolated from garden soil.</title>
        <authorList>
            <person name="Lee D.S."/>
            <person name="Han D.M."/>
            <person name="Baek J.H."/>
            <person name="Choi D.G."/>
            <person name="Jeon J.H."/>
            <person name="Jeon C.O."/>
        </authorList>
    </citation>
    <scope>NUCLEOTIDE SEQUENCE [LARGE SCALE GENOMIC DNA]</scope>
    <source>
        <strain evidence="2">GPA1</strain>
    </source>
</reference>
<keyword evidence="2" id="KW-1185">Reference proteome</keyword>
<evidence type="ECO:0000313" key="2">
    <source>
        <dbReference type="Proteomes" id="UP001485459"/>
    </source>
</evidence>
<evidence type="ECO:0000313" key="1">
    <source>
        <dbReference type="EMBL" id="WZN41029.1"/>
    </source>
</evidence>
<dbReference type="Proteomes" id="UP001485459">
    <property type="component" value="Chromosome"/>
</dbReference>
<gene>
    <name evidence="1" type="ORF">WJU16_24000</name>
</gene>
<name>A0ABZ2YQB1_9BACT</name>
<dbReference type="Gene3D" id="2.30.180.10">
    <property type="entry name" value="FAS1 domain"/>
    <property type="match status" value="1"/>
</dbReference>
<organism evidence="1 2">
    <name type="scientific">Chitinophaga pollutisoli</name>
    <dbReference type="NCBI Taxonomy" id="3133966"/>
    <lineage>
        <taxon>Bacteria</taxon>
        <taxon>Pseudomonadati</taxon>
        <taxon>Bacteroidota</taxon>
        <taxon>Chitinophagia</taxon>
        <taxon>Chitinophagales</taxon>
        <taxon>Chitinophagaceae</taxon>
        <taxon>Chitinophaga</taxon>
    </lineage>
</organism>